<dbReference type="Pfam" id="PF11230">
    <property type="entry name" value="YjjI-like"/>
    <property type="match status" value="1"/>
</dbReference>
<reference evidence="1 2" key="1">
    <citation type="submission" date="2023-04" db="EMBL/GenBank/DDBJ databases">
        <title>Bacteria Genome Submission.</title>
        <authorList>
            <person name="Isaac P."/>
        </authorList>
    </citation>
    <scope>NUCLEOTIDE SEQUENCE [LARGE SCALE GENOMIC DNA]</scope>
    <source>
        <strain evidence="1 2">SampleS7P1</strain>
    </source>
</reference>
<dbReference type="InterPro" id="IPR016905">
    <property type="entry name" value="Glycyl_radical_YjjI-like"/>
</dbReference>
<keyword evidence="2" id="KW-1185">Reference proteome</keyword>
<accession>A0ABY8R462</accession>
<protein>
    <submittedName>
        <fullName evidence="1">DUF3029 family protein</fullName>
    </submittedName>
</protein>
<evidence type="ECO:0000313" key="2">
    <source>
        <dbReference type="Proteomes" id="UP001239169"/>
    </source>
</evidence>
<proteinExistence type="predicted"/>
<sequence>MLRVVKGALENGIRVLSINSDSSEFVRITGYLVKKTDINKFNEGKNLREDSVVLGALSMKNGIEERKVRTV</sequence>
<name>A0ABY8R462_PARBF</name>
<gene>
    <name evidence="1" type="ORF">QJS64_16175</name>
</gene>
<dbReference type="EMBL" id="CP124685">
    <property type="protein sequence ID" value="WGX75492.1"/>
    <property type="molecule type" value="Genomic_DNA"/>
</dbReference>
<dbReference type="Proteomes" id="UP001239169">
    <property type="component" value="Chromosome"/>
</dbReference>
<evidence type="ECO:0000313" key="1">
    <source>
        <dbReference type="EMBL" id="WGX75492.1"/>
    </source>
</evidence>
<organism evidence="1 2">
    <name type="scientific">Paraclostridium bifermentans</name>
    <name type="common">Clostridium bifermentans</name>
    <dbReference type="NCBI Taxonomy" id="1490"/>
    <lineage>
        <taxon>Bacteria</taxon>
        <taxon>Bacillati</taxon>
        <taxon>Bacillota</taxon>
        <taxon>Clostridia</taxon>
        <taxon>Peptostreptococcales</taxon>
        <taxon>Peptostreptococcaceae</taxon>
        <taxon>Paraclostridium</taxon>
    </lineage>
</organism>